<feature type="signal peptide" evidence="1">
    <location>
        <begin position="1"/>
        <end position="19"/>
    </location>
</feature>
<dbReference type="Pfam" id="PF17132">
    <property type="entry name" value="Glyco_hydro_106"/>
    <property type="match status" value="1"/>
</dbReference>
<reference evidence="2 3" key="1">
    <citation type="submission" date="2020-01" db="EMBL/GenBank/DDBJ databases">
        <title>Ponticoccus aerotolerans gen. nov., sp. nov., an anaerobic bacterium and proposal of Ponticoccusceae fam. nov., Ponticoccusles ord. nov. and Ponticoccuse classis nov. in the phylum Kiritimatiellaeota.</title>
        <authorList>
            <person name="Zhou L.Y."/>
            <person name="Du Z.J."/>
        </authorList>
    </citation>
    <scope>NUCLEOTIDE SEQUENCE [LARGE SCALE GENOMIC DNA]</scope>
    <source>
        <strain evidence="2 3">S-5007</strain>
    </source>
</reference>
<dbReference type="Proteomes" id="UP000464954">
    <property type="component" value="Chromosome"/>
</dbReference>
<organism evidence="2 3">
    <name type="scientific">Tichowtungia aerotolerans</name>
    <dbReference type="NCBI Taxonomy" id="2697043"/>
    <lineage>
        <taxon>Bacteria</taxon>
        <taxon>Pseudomonadati</taxon>
        <taxon>Kiritimatiellota</taxon>
        <taxon>Tichowtungiia</taxon>
        <taxon>Tichowtungiales</taxon>
        <taxon>Tichowtungiaceae</taxon>
        <taxon>Tichowtungia</taxon>
    </lineage>
</organism>
<keyword evidence="3" id="KW-1185">Reference proteome</keyword>
<dbReference type="EMBL" id="CP047593">
    <property type="protein sequence ID" value="QHI69791.1"/>
    <property type="molecule type" value="Genomic_DNA"/>
</dbReference>
<sequence length="713" mass="79043">MLGRSIALFLLGAALCCSADSVTEARFENPPPEFRPLIIQHSGPIRKANAMPWLRARRGGGYVLDAGGNKTPTGKDVANGETFINLTYLQVPENFQKMEKLIRQLKADGRQAWIYDEYAYPSGSAGGLVMEAHPEHAARVISCRRFKEDEEITLKEGASVFSCVALPEKSKGLDFAAAKDITDEVRPGGFTFSEPGKWTVCLFEISFSDTWKGHNMSRRLLNVLDRNAVDCFIRTTHEKYAQELGPLLGEVDAFFTDEPQFGSAEAWGRTGRKEADQMIQWTDELIPAFEKKNGYPLVSILPALFMDIGEDTAKYRYDFYEVQTDLMAENYFGQIQDWCHAHGTRSSGHMLLEESLLFHVMFSGSAFKNWERQDLPGIDLLGAMPYRSMAFHWEPTEMHFKEDISCKMVSSVAHLMGKPGVFCESFATAEKATLRDVLGSTAWQFSEGVTHHFTYTIQNHFSPEEYAAYSDFAGRLALFARRGKSVSKIAVLAPESSVWAAYAPPGGGGFARYFKDNPEAAKIDDGFRRVCQELLASQQQFECISESLLRTADVRDGGLAVESMEFSTLIVPEMHFAAPGILEKIDEFADAGGRIIFVGTASEVEARMKKQKNISFESSFSSVSLTPDSAVSWNGSDAVRMQVKQDGKETIVILANPSRDAVSGSLKFPMSGKLREWNPESGAFTDTAGDSLGINMDAMTARIITLSPKQDTL</sequence>
<name>A0A6P1M7F8_9BACT</name>
<dbReference type="KEGG" id="taer:GT409_10130"/>
<gene>
    <name evidence="2" type="ORF">GT409_10130</name>
</gene>
<evidence type="ECO:0000313" key="2">
    <source>
        <dbReference type="EMBL" id="QHI69791.1"/>
    </source>
</evidence>
<dbReference type="AlphaFoldDB" id="A0A6P1M7F8"/>
<feature type="chain" id="PRO_5026706662" evidence="1">
    <location>
        <begin position="20"/>
        <end position="713"/>
    </location>
</feature>
<dbReference type="PANTHER" id="PTHR36848:SF2">
    <property type="entry name" value="SECRETED PROTEIN"/>
    <property type="match status" value="1"/>
</dbReference>
<dbReference type="PANTHER" id="PTHR36848">
    <property type="entry name" value="DNA-BINDING PROTEIN (PUTATIVE SECRETED PROTEIN)-RELATED"/>
    <property type="match status" value="1"/>
</dbReference>
<keyword evidence="1" id="KW-0732">Signal</keyword>
<evidence type="ECO:0000313" key="3">
    <source>
        <dbReference type="Proteomes" id="UP000464954"/>
    </source>
</evidence>
<dbReference type="InterPro" id="IPR053161">
    <property type="entry name" value="Ulvan_degrading_GH"/>
</dbReference>
<proteinExistence type="predicted"/>
<dbReference type="RefSeq" id="WP_160628973.1">
    <property type="nucleotide sequence ID" value="NZ_CP047593.1"/>
</dbReference>
<accession>A0A6P1M7F8</accession>
<protein>
    <submittedName>
        <fullName evidence="2">Uncharacterized protein</fullName>
    </submittedName>
</protein>
<evidence type="ECO:0000256" key="1">
    <source>
        <dbReference type="SAM" id="SignalP"/>
    </source>
</evidence>